<dbReference type="SUPFAM" id="SSF47473">
    <property type="entry name" value="EF-hand"/>
    <property type="match status" value="1"/>
</dbReference>
<dbReference type="EMBL" id="BMAC01000251">
    <property type="protein sequence ID" value="GFP91682.1"/>
    <property type="molecule type" value="Genomic_DNA"/>
</dbReference>
<evidence type="ECO:0000256" key="1">
    <source>
        <dbReference type="ARBA" id="ARBA00022837"/>
    </source>
</evidence>
<dbReference type="Pfam" id="PF13202">
    <property type="entry name" value="EF-hand_5"/>
    <property type="match status" value="1"/>
</dbReference>
<proteinExistence type="predicted"/>
<dbReference type="GO" id="GO:0005509">
    <property type="term" value="F:calcium ion binding"/>
    <property type="evidence" value="ECO:0007669"/>
    <property type="project" value="InterPro"/>
</dbReference>
<dbReference type="CDD" id="cd00051">
    <property type="entry name" value="EFh"/>
    <property type="match status" value="1"/>
</dbReference>
<evidence type="ECO:0000313" key="3">
    <source>
        <dbReference type="EMBL" id="GFP91682.1"/>
    </source>
</evidence>
<name>A0A830C0J8_9LAMI</name>
<dbReference type="Proteomes" id="UP000653305">
    <property type="component" value="Unassembled WGS sequence"/>
</dbReference>
<comment type="caution">
    <text evidence="3">The sequence shown here is derived from an EMBL/GenBank/DDBJ whole genome shotgun (WGS) entry which is preliminary data.</text>
</comment>
<dbReference type="InterPro" id="IPR018247">
    <property type="entry name" value="EF_Hand_1_Ca_BS"/>
</dbReference>
<dbReference type="OrthoDB" id="26525at2759"/>
<sequence length="217" mass="25423">MFLLCYFFYQLFEPSIQKRHLMYIKHEHLVVDVVSHIQNQTRGKLLTKNGSPNVSTIRRLFREKDQDGDNVISSSELKDFLQEIKSRKLQSDKNNSTSAEIMKEFDIDNNQEINEDEFVNGMSKWLDDAKDAMNKRYHLVKSLKGLYQVRFYSSKLETIYCKNILKHLQNAVYGSLLTEDGNPDIPALKRLFREKDQDGDNVISSSELKEFSTRNQE</sequence>
<evidence type="ECO:0000259" key="2">
    <source>
        <dbReference type="PROSITE" id="PS50222"/>
    </source>
</evidence>
<evidence type="ECO:0000313" key="4">
    <source>
        <dbReference type="Proteomes" id="UP000653305"/>
    </source>
</evidence>
<dbReference type="SMART" id="SM00054">
    <property type="entry name" value="EFh"/>
    <property type="match status" value="3"/>
</dbReference>
<reference evidence="3" key="1">
    <citation type="submission" date="2020-07" db="EMBL/GenBank/DDBJ databases">
        <title>Ethylene signaling mediates host invasion by parasitic plants.</title>
        <authorList>
            <person name="Yoshida S."/>
        </authorList>
    </citation>
    <scope>NUCLEOTIDE SEQUENCE</scope>
    <source>
        <strain evidence="3">Okayama</strain>
    </source>
</reference>
<dbReference type="PROSITE" id="PS00018">
    <property type="entry name" value="EF_HAND_1"/>
    <property type="match status" value="3"/>
</dbReference>
<accession>A0A830C0J8</accession>
<dbReference type="InterPro" id="IPR002048">
    <property type="entry name" value="EF_hand_dom"/>
</dbReference>
<dbReference type="Pfam" id="PF13499">
    <property type="entry name" value="EF-hand_7"/>
    <property type="match status" value="1"/>
</dbReference>
<dbReference type="AlphaFoldDB" id="A0A830C0J8"/>
<feature type="domain" description="EF-hand" evidence="2">
    <location>
        <begin position="52"/>
        <end position="87"/>
    </location>
</feature>
<keyword evidence="1" id="KW-0106">Calcium</keyword>
<feature type="domain" description="EF-hand" evidence="2">
    <location>
        <begin position="93"/>
        <end position="128"/>
    </location>
</feature>
<feature type="domain" description="EF-hand" evidence="2">
    <location>
        <begin position="183"/>
        <end position="217"/>
    </location>
</feature>
<dbReference type="PROSITE" id="PS50222">
    <property type="entry name" value="EF_HAND_2"/>
    <property type="match status" value="3"/>
</dbReference>
<keyword evidence="4" id="KW-1185">Reference proteome</keyword>
<dbReference type="Gene3D" id="1.10.238.10">
    <property type="entry name" value="EF-hand"/>
    <property type="match status" value="1"/>
</dbReference>
<organism evidence="3 4">
    <name type="scientific">Phtheirospermum japonicum</name>
    <dbReference type="NCBI Taxonomy" id="374723"/>
    <lineage>
        <taxon>Eukaryota</taxon>
        <taxon>Viridiplantae</taxon>
        <taxon>Streptophyta</taxon>
        <taxon>Embryophyta</taxon>
        <taxon>Tracheophyta</taxon>
        <taxon>Spermatophyta</taxon>
        <taxon>Magnoliopsida</taxon>
        <taxon>eudicotyledons</taxon>
        <taxon>Gunneridae</taxon>
        <taxon>Pentapetalae</taxon>
        <taxon>asterids</taxon>
        <taxon>lamiids</taxon>
        <taxon>Lamiales</taxon>
        <taxon>Orobanchaceae</taxon>
        <taxon>Orobanchaceae incertae sedis</taxon>
        <taxon>Phtheirospermum</taxon>
    </lineage>
</organism>
<gene>
    <name evidence="3" type="ORF">PHJA_001312200</name>
</gene>
<dbReference type="InterPro" id="IPR011992">
    <property type="entry name" value="EF-hand-dom_pair"/>
</dbReference>
<protein>
    <recommendedName>
        <fullName evidence="2">EF-hand domain-containing protein</fullName>
    </recommendedName>
</protein>